<feature type="chain" id="PRO_5045894204" evidence="6">
    <location>
        <begin position="41"/>
        <end position="625"/>
    </location>
</feature>
<proteinExistence type="inferred from homology"/>
<organism evidence="8 9">
    <name type="scientific">Stieleria magnilauensis</name>
    <dbReference type="NCBI Taxonomy" id="2527963"/>
    <lineage>
        <taxon>Bacteria</taxon>
        <taxon>Pseudomonadati</taxon>
        <taxon>Planctomycetota</taxon>
        <taxon>Planctomycetia</taxon>
        <taxon>Pirellulales</taxon>
        <taxon>Pirellulaceae</taxon>
        <taxon>Stieleria</taxon>
    </lineage>
</organism>
<reference evidence="8 9" key="1">
    <citation type="submission" date="2019-02" db="EMBL/GenBank/DDBJ databases">
        <title>Deep-cultivation of Planctomycetes and their phenomic and genomic characterization uncovers novel biology.</title>
        <authorList>
            <person name="Wiegand S."/>
            <person name="Jogler M."/>
            <person name="Boedeker C."/>
            <person name="Pinto D."/>
            <person name="Vollmers J."/>
            <person name="Rivas-Marin E."/>
            <person name="Kohn T."/>
            <person name="Peeters S.H."/>
            <person name="Heuer A."/>
            <person name="Rast P."/>
            <person name="Oberbeckmann S."/>
            <person name="Bunk B."/>
            <person name="Jeske O."/>
            <person name="Meyerdierks A."/>
            <person name="Storesund J.E."/>
            <person name="Kallscheuer N."/>
            <person name="Luecker S."/>
            <person name="Lage O.M."/>
            <person name="Pohl T."/>
            <person name="Merkel B.J."/>
            <person name="Hornburger P."/>
            <person name="Mueller R.-W."/>
            <person name="Bruemmer F."/>
            <person name="Labrenz M."/>
            <person name="Spormann A.M."/>
            <person name="Op den Camp H."/>
            <person name="Overmann J."/>
            <person name="Amann R."/>
            <person name="Jetten M.S.M."/>
            <person name="Mascher T."/>
            <person name="Medema M.H."/>
            <person name="Devos D.P."/>
            <person name="Kaster A.-K."/>
            <person name="Ovreas L."/>
            <person name="Rohde M."/>
            <person name="Galperin M.Y."/>
            <person name="Jogler C."/>
        </authorList>
    </citation>
    <scope>NUCLEOTIDE SEQUENCE [LARGE SCALE GENOMIC DNA]</scope>
    <source>
        <strain evidence="8 9">TBK1r</strain>
    </source>
</reference>
<accession>A0ABX5XHV1</accession>
<keyword evidence="5" id="KW-0175">Coiled coil</keyword>
<protein>
    <submittedName>
        <fullName evidence="8">Type II secretion system protein D</fullName>
    </submittedName>
</protein>
<evidence type="ECO:0000313" key="9">
    <source>
        <dbReference type="Proteomes" id="UP000318081"/>
    </source>
</evidence>
<evidence type="ECO:0000256" key="4">
    <source>
        <dbReference type="RuleBase" id="RU004003"/>
    </source>
</evidence>
<gene>
    <name evidence="8" type="primary">outD_1</name>
    <name evidence="8" type="ORF">TBK1r_03720</name>
</gene>
<evidence type="ECO:0000259" key="7">
    <source>
        <dbReference type="Pfam" id="PF00263"/>
    </source>
</evidence>
<dbReference type="InterPro" id="IPR038591">
    <property type="entry name" value="NolW-like_sf"/>
</dbReference>
<evidence type="ECO:0000256" key="2">
    <source>
        <dbReference type="ARBA" id="ARBA00022729"/>
    </source>
</evidence>
<dbReference type="EMBL" id="CP036432">
    <property type="protein sequence ID" value="QDV81454.1"/>
    <property type="molecule type" value="Genomic_DNA"/>
</dbReference>
<evidence type="ECO:0000256" key="5">
    <source>
        <dbReference type="SAM" id="Coils"/>
    </source>
</evidence>
<dbReference type="PRINTS" id="PR00811">
    <property type="entry name" value="BCTERIALGSPD"/>
</dbReference>
<name>A0ABX5XHV1_9BACT</name>
<evidence type="ECO:0000256" key="1">
    <source>
        <dbReference type="ARBA" id="ARBA00004370"/>
    </source>
</evidence>
<sequence length="625" mass="67822">MDPHTTCVQVERRRIKASRWPLASAIALALSLCLMGGASAQTDLSVKKEVSAEIQQKLSKRFSLDLRDATLLEALFAVRDVSGLNIVVGNEVTGTVNASFADTAVYDILDSLLITRGYGYRVVGSSLAIVPLANLGDQLPLFQTQVIGLVHCTPGDVLSSIESMLSPEGRAHGVESSNSIVVIDYPERIDTVRRHLESLETAAARYRKEQRSANVQQRVLDGDLTSPDGDIVRVFQTQYVASDILTEAITPLLSESGQATAVVLENKVVVADKTANVQRIALALAELDQPRPQVRIWALIYDCSTDDLERLGVNWNSGINSASISAATGAAAQSVAINAVTSPLATGANGVVTLTSLNRYMNIQSIIQALDTAGDSRLLADPNVVVMNHEKAEIQIVTEVPYQQLTQGLEGGTIGTTEFREAGVTLNVVPHIADDDTIALVVNPRFSLLTGFSEPDNAPIIDRRETTTTVRVANNQTIVLGGLRQRTRIAERSSIPGFGKIPYIGKLFRHRSATTRESELLVFITPQIILDQSIGTAREHCVNQILQGQINQTPTDPVPFGIEPLRAELDARAKQIDHFKHQKPDHTRQLPSSTNACECFEIPWTQAFQNQAEPIDIGLSDPVGQ</sequence>
<evidence type="ECO:0000313" key="8">
    <source>
        <dbReference type="EMBL" id="QDV81454.1"/>
    </source>
</evidence>
<dbReference type="Gene3D" id="3.30.1370.120">
    <property type="match status" value="2"/>
</dbReference>
<dbReference type="Pfam" id="PF00263">
    <property type="entry name" value="Secretin"/>
    <property type="match status" value="1"/>
</dbReference>
<feature type="signal peptide" evidence="6">
    <location>
        <begin position="1"/>
        <end position="40"/>
    </location>
</feature>
<keyword evidence="2 6" id="KW-0732">Signal</keyword>
<dbReference type="PANTHER" id="PTHR30332">
    <property type="entry name" value="PROBABLE GENERAL SECRETION PATHWAY PROTEIN D"/>
    <property type="match status" value="1"/>
</dbReference>
<evidence type="ECO:0000256" key="3">
    <source>
        <dbReference type="ARBA" id="ARBA00023136"/>
    </source>
</evidence>
<dbReference type="InterPro" id="IPR004846">
    <property type="entry name" value="T2SS/T3SS_dom"/>
</dbReference>
<dbReference type="Proteomes" id="UP000318081">
    <property type="component" value="Chromosome"/>
</dbReference>
<keyword evidence="3" id="KW-0472">Membrane</keyword>
<feature type="domain" description="Type II/III secretion system secretin-like" evidence="7">
    <location>
        <begin position="369"/>
        <end position="529"/>
    </location>
</feature>
<keyword evidence="9" id="KW-1185">Reference proteome</keyword>
<comment type="similarity">
    <text evidence="4">Belongs to the bacterial secretin family.</text>
</comment>
<feature type="coiled-coil region" evidence="5">
    <location>
        <begin position="189"/>
        <end position="216"/>
    </location>
</feature>
<comment type="subcellular location">
    <subcellularLocation>
        <location evidence="1">Membrane</location>
    </subcellularLocation>
</comment>
<dbReference type="Gene3D" id="3.55.50.30">
    <property type="match status" value="1"/>
</dbReference>
<dbReference type="RefSeq" id="WP_419580870.1">
    <property type="nucleotide sequence ID" value="NZ_CP036432.1"/>
</dbReference>
<dbReference type="InterPro" id="IPR001775">
    <property type="entry name" value="GspD/PilQ"/>
</dbReference>
<dbReference type="InterPro" id="IPR050810">
    <property type="entry name" value="Bact_Secretion_Sys_Channel"/>
</dbReference>
<dbReference type="PANTHER" id="PTHR30332:SF24">
    <property type="entry name" value="SECRETIN GSPD-RELATED"/>
    <property type="match status" value="1"/>
</dbReference>
<evidence type="ECO:0000256" key="6">
    <source>
        <dbReference type="SAM" id="SignalP"/>
    </source>
</evidence>